<dbReference type="Antibodypedia" id="15587">
    <property type="antibodies" value="205 antibodies from 27 providers"/>
</dbReference>
<reference evidence="2" key="1">
    <citation type="journal article" date="2001" name="Nature">
        <title>Initial sequencing and analysis of the human genome.</title>
        <authorList>
            <consortium name="International Human Genome Sequencing Consortium"/>
            <person name="Lander E.S."/>
            <person name="Linton L.M."/>
            <person name="Birren B."/>
            <person name="Nusbaum C."/>
            <person name="Zody M.C."/>
            <person name="Baldwin J."/>
            <person name="Devon K."/>
            <person name="Dewar K."/>
            <person name="Doyle M."/>
            <person name="FitzHugh W."/>
            <person name="Funke R."/>
            <person name="Gage D."/>
            <person name="Harris K."/>
            <person name="Heaford A."/>
            <person name="Howland J."/>
            <person name="Kann L."/>
            <person name="Lehoczky J."/>
            <person name="LeVine R."/>
            <person name="McEwan P."/>
            <person name="McKernan K."/>
            <person name="Meldrim J."/>
            <person name="Mesirov J.P."/>
            <person name="Miranda C."/>
            <person name="Morris W."/>
            <person name="Naylor J."/>
            <person name="Raymond C."/>
            <person name="Rosetti M."/>
            <person name="Santos R."/>
            <person name="Sheridan A."/>
            <person name="Sougnez C."/>
            <person name="Stange-Thomann N."/>
            <person name="Stojanovic N."/>
            <person name="Subramanian A."/>
            <person name="Wyman D."/>
            <person name="Rogers J."/>
            <person name="Sulston J."/>
            <person name="Ainscough R."/>
            <person name="Beck S."/>
            <person name="Bentley D."/>
            <person name="Burton J."/>
            <person name="Clee C."/>
            <person name="Carter N."/>
            <person name="Coulson A."/>
            <person name="Deadman R."/>
            <person name="Deloukas P."/>
            <person name="Dunham A."/>
            <person name="Dunham I."/>
            <person name="Durbin R."/>
            <person name="French L."/>
            <person name="Grafham D."/>
            <person name="Gregory S."/>
            <person name="Hubbard T."/>
            <person name="Humphray S."/>
            <person name="Hunt A."/>
            <person name="Jones M."/>
            <person name="Lloyd C."/>
            <person name="McMurray A."/>
            <person name="Matthews L."/>
            <person name="Mercer S."/>
            <person name="Milne S."/>
            <person name="Mullikin J.C."/>
            <person name="Mungall A."/>
            <person name="Plumb R."/>
            <person name="Ross M."/>
            <person name="Shownkeen R."/>
            <person name="Sims S."/>
            <person name="Waterston R.H."/>
            <person name="Wilson R.K."/>
            <person name="Hillier L.W."/>
            <person name="McPherson J.D."/>
            <person name="Marra M.A."/>
            <person name="Mardis E.R."/>
            <person name="Fulton L.A."/>
            <person name="Chinwalla A.T."/>
            <person name="Pepin K.H."/>
            <person name="Gish W.R."/>
            <person name="Chissoe S.L."/>
            <person name="Wendl M.C."/>
            <person name="Delehaunty K.D."/>
            <person name="Miner T.L."/>
            <person name="Delehaunty A."/>
            <person name="Kramer J.B."/>
            <person name="Cook L.L."/>
            <person name="Fulton R.S."/>
            <person name="Johnson D.L."/>
            <person name="Minx P.J."/>
            <person name="Clifton S.W."/>
            <person name="Hawkins T."/>
            <person name="Branscomb E."/>
            <person name="Predki P."/>
            <person name="Richardson P."/>
            <person name="Wenning S."/>
            <person name="Slezak T."/>
            <person name="Doggett N."/>
            <person name="Cheng J.F."/>
            <person name="Olsen A."/>
            <person name="Lucas S."/>
            <person name="Elkin C."/>
            <person name="Uberbacher E."/>
            <person name="Frazier M."/>
            <person name="Gibbs R.A."/>
            <person name="Muzny D.M."/>
            <person name="Scherer S.E."/>
            <person name="Bouck J.B."/>
            <person name="Sodergren E.J."/>
            <person name="Worley K.C."/>
            <person name="Rives C.M."/>
            <person name="Gorrell J.H."/>
            <person name="Metzker M.L."/>
            <person name="Naylor S.L."/>
            <person name="Kucherlapati R.S."/>
            <person name="Nelson D.L."/>
            <person name="Weinstock G.M."/>
            <person name="Sakaki Y."/>
            <person name="Fujiyama A."/>
            <person name="Hattori M."/>
            <person name="Yada T."/>
            <person name="Toyoda A."/>
            <person name="Itoh T."/>
            <person name="Kawagoe C."/>
            <person name="Watanabe H."/>
            <person name="Totoki Y."/>
            <person name="Taylor T."/>
            <person name="Weissenbach J."/>
            <person name="Heilig R."/>
            <person name="Saurin W."/>
            <person name="Artiguenave F."/>
            <person name="Brottier P."/>
            <person name="Bruls T."/>
            <person name="Pelletier E."/>
            <person name="Robert C."/>
            <person name="Wincker P."/>
            <person name="Smith D.R."/>
            <person name="Doucette-Stamm L."/>
            <person name="Rubenfield M."/>
            <person name="Weinstock K."/>
            <person name="Lee H.M."/>
            <person name="Dubois J."/>
            <person name="Rosenthal A."/>
            <person name="Platzer M."/>
            <person name="Nyakatura G."/>
            <person name="Taudien S."/>
            <person name="Rump A."/>
            <person name="Yang H."/>
            <person name="Yu J."/>
            <person name="Wang J."/>
            <person name="Huang G."/>
            <person name="Gu J."/>
            <person name="Hood L."/>
            <person name="Rowen L."/>
            <person name="Madan A."/>
            <person name="Qin S."/>
            <person name="Davis R.W."/>
            <person name="Federspiel N.A."/>
            <person name="Abola A.P."/>
            <person name="Proctor M.J."/>
            <person name="Myers R.M."/>
            <person name="Schmutz J."/>
            <person name="Dickson M."/>
            <person name="Grimwood J."/>
            <person name="Cox D.R."/>
            <person name="Olson M.V."/>
            <person name="Kaul R."/>
            <person name="Raymond C."/>
            <person name="Shimizu N."/>
            <person name="Kawasaki K."/>
            <person name="Minoshima S."/>
            <person name="Evans G.A."/>
            <person name="Athanasiou M."/>
            <person name="Schultz R."/>
            <person name="Roe B.A."/>
            <person name="Chen F."/>
            <person name="Pan H."/>
            <person name="Ramser J."/>
            <person name="Lehrach H."/>
            <person name="Reinhardt R."/>
            <person name="McCombie W.R."/>
            <person name="de la Bastide M."/>
            <person name="Dedhia N."/>
            <person name="Blocker H."/>
            <person name="Hornischer K."/>
            <person name="Nordsiek G."/>
            <person name="Agarwala R."/>
            <person name="Aravind L."/>
            <person name="Bailey J.A."/>
            <person name="Bateman A."/>
            <person name="Batzoglou S."/>
            <person name="Birney E."/>
            <person name="Bork P."/>
            <person name="Brown D.G."/>
            <person name="Burge C.B."/>
            <person name="Cerutti L."/>
            <person name="Chen H.C."/>
            <person name="Church D."/>
            <person name="Clamp M."/>
            <person name="Copley R.R."/>
            <person name="Doerks T."/>
            <person name="Eddy S.R."/>
            <person name="Eichler E.E."/>
            <person name="Furey T.S."/>
            <person name="Galagan J."/>
            <person name="Gilbert J.G."/>
            <person name="Harmon C."/>
            <person name="Hayashizaki Y."/>
            <person name="Haussler D."/>
            <person name="Hermjakob H."/>
            <person name="Hokamp K."/>
            <person name="Jang W."/>
            <person name="Johnson L.S."/>
            <person name="Jones T.A."/>
            <person name="Kasif S."/>
            <person name="Kaspryzk A."/>
            <person name="Kennedy S."/>
            <person name="Kent W.J."/>
            <person name="Kitts P."/>
            <person name="Koonin E.V."/>
            <person name="Korf I."/>
            <person name="Kulp D."/>
            <person name="Lancet D."/>
            <person name="Lowe T.M."/>
            <person name="McLysaght A."/>
            <person name="Mikkelsen T."/>
            <person name="Moran J.V."/>
            <person name="Mulder N."/>
            <person name="Pollara V.J."/>
            <person name="Ponting C.P."/>
            <person name="Schuler G."/>
            <person name="Schultz J."/>
            <person name="Slater G."/>
            <person name="Smit A.F."/>
            <person name="Stupka E."/>
            <person name="Szustakowski J."/>
            <person name="Thierry-Mieg D."/>
            <person name="Thierry-Mieg J."/>
            <person name="Wagner L."/>
            <person name="Wallis J."/>
            <person name="Wheeler R."/>
            <person name="Williams A."/>
            <person name="Wolf Y.I."/>
            <person name="Wolfe K.H."/>
            <person name="Yang S.P."/>
            <person name="Yeh R.F."/>
            <person name="Collins F."/>
            <person name="Guyer M.S."/>
            <person name="Peterson J."/>
            <person name="Felsenfeld A."/>
            <person name="Wetterstrand K.A."/>
            <person name="Patrinos A."/>
            <person name="Morgan M.J."/>
            <person name="de Jong P."/>
            <person name="Catanese J.J."/>
            <person name="Osoegawa K."/>
            <person name="Shizuya H."/>
            <person name="Choi S."/>
            <person name="Chen Y.J."/>
        </authorList>
    </citation>
    <scope>NUCLEOTIDE SEQUENCE [LARGE SCALE GENOMIC DNA]</scope>
</reference>
<reference evidence="1 2" key="2">
    <citation type="journal article" date="2003" name="Nature">
        <title>The DNA sequence of human chromosome 7.</title>
        <authorList>
            <person name="Hillier L.W."/>
            <person name="Fulton R.S."/>
            <person name="Fulton L.A."/>
            <person name="Graves T.A."/>
            <person name="Pepin K.H."/>
            <person name="Wagner-McPherson C."/>
            <person name="Layman D."/>
            <person name="Maas J."/>
            <person name="Jaeger S."/>
            <person name="Walker R."/>
            <person name="Wylie K."/>
            <person name="Sekhon M."/>
            <person name="Becker M.C."/>
            <person name="O'Laughlin M.D."/>
            <person name="Schaller M.E."/>
            <person name="Fewell G.A."/>
            <person name="Delehaunty K.D."/>
            <person name="Miner T.L."/>
            <person name="Nash W.E."/>
            <person name="Cordes M."/>
            <person name="Du H."/>
            <person name="Sun H."/>
            <person name="Edwards J."/>
            <person name="Bradshaw-Cordum H."/>
            <person name="Ali J."/>
            <person name="Andrews S."/>
            <person name="Isak A."/>
            <person name="Vanbrunt A."/>
            <person name="Nguyen C."/>
            <person name="Du F."/>
            <person name="Lamar B."/>
            <person name="Courtney L."/>
            <person name="Kalicki J."/>
            <person name="Ozersky P."/>
            <person name="Bielicki L."/>
            <person name="Scott K."/>
            <person name="Holmes A."/>
            <person name="Harkins R."/>
            <person name="Harris A."/>
            <person name="Strong C.M."/>
            <person name="Hou S."/>
            <person name="Tomlinson C."/>
            <person name="Dauphin-Kohlberg S."/>
            <person name="Kozlowicz-Reilly A."/>
            <person name="Leonard S."/>
            <person name="Rohlfing T."/>
            <person name="Rock S.M."/>
            <person name="Tin-Wollam A.M."/>
            <person name="Abbott A."/>
            <person name="Minx P."/>
            <person name="Maupin R."/>
            <person name="Strowmatt C."/>
            <person name="Latreille P."/>
            <person name="Miller N."/>
            <person name="Johnson D."/>
            <person name="Murray J."/>
            <person name="Woessner J.P."/>
            <person name="Wendl M.C."/>
            <person name="Yang S.P."/>
            <person name="Schultz B.R."/>
            <person name="Wallis J.W."/>
            <person name="Spieth J."/>
            <person name="Bieri T.A."/>
            <person name="Nelson J.O."/>
            <person name="Berkowicz N."/>
            <person name="Wohldmann P.E."/>
            <person name="Cook L.L."/>
            <person name="Hickenbotham M.T."/>
            <person name="Eldred J."/>
            <person name="Williams D."/>
            <person name="Bedell J.A."/>
            <person name="Mardis E.R."/>
            <person name="Clifton S.W."/>
            <person name="Chissoe S.L."/>
            <person name="Marra M.A."/>
            <person name="Raymond C."/>
            <person name="Haugen E."/>
            <person name="Gillett W."/>
            <person name="Zhou Y."/>
            <person name="James R."/>
            <person name="Phelps K."/>
            <person name="Iadanoto S."/>
            <person name="Bubb K."/>
            <person name="Simms E."/>
            <person name="Levy R."/>
            <person name="Clendenning J."/>
            <person name="Kaul R."/>
            <person name="Kent W.J."/>
            <person name="Furey T.S."/>
            <person name="Baertsch R.A."/>
            <person name="Brent M.R."/>
            <person name="Keibler E."/>
            <person name="Flicek P."/>
            <person name="Bork P."/>
            <person name="Suyama M."/>
            <person name="Bailey J.A."/>
            <person name="Portnoy M.E."/>
            <person name="Torrents D."/>
            <person name="Chinwalla A.T."/>
            <person name="Gish W.R."/>
            <person name="Eddy S.R."/>
            <person name="McPherson J.D."/>
            <person name="Olson M.V."/>
            <person name="Eichler E.E."/>
            <person name="Green E.D."/>
            <person name="Waterston R.H."/>
            <person name="Wilson R.K."/>
        </authorList>
    </citation>
    <scope>NUCLEOTIDE SEQUENCE [LARGE SCALE GENOMIC DNA]</scope>
</reference>
<reference evidence="1" key="4">
    <citation type="submission" date="2011-07" db="UniProtKB">
        <authorList>
            <consortium name="Ensembl"/>
        </authorList>
    </citation>
    <scope>IDENTIFICATION</scope>
</reference>
<dbReference type="GeneTree" id="ENSGT00530000063721"/>
<dbReference type="VEuPathDB" id="HostDB:ENSG00000001631"/>
<evidence type="ECO:0000313" key="2">
    <source>
        <dbReference type="Proteomes" id="UP000005640"/>
    </source>
</evidence>
<dbReference type="OMA" id="MKMLEHC"/>
<reference evidence="2" key="3">
    <citation type="journal article" date="2004" name="Nature">
        <title>Finishing the euchromatic sequence of the human genome.</title>
        <authorList>
            <consortium name="International Human Genome Sequencing Consortium"/>
        </authorList>
    </citation>
    <scope>NUCLEOTIDE SEQUENCE [LARGE SCALE GENOMIC DNA]</scope>
</reference>
<dbReference type="UCSC" id="uc064fhq.1">
    <property type="organism name" value="human"/>
</dbReference>
<name>C9JD43_HUMAN</name>
<dbReference type="Proteomes" id="UP000005640">
    <property type="component" value="Chromosome 7"/>
</dbReference>
<dbReference type="Bgee" id="ENSG00000001631">
    <property type="expression patterns" value="Expressed in calcaneal tendon and 107 other cell types or tissues"/>
</dbReference>
<proteinExistence type="predicted"/>
<accession>C9JD43</accession>
<dbReference type="ChiTaRS" id="KRIT1">
    <property type="organism name" value="human"/>
</dbReference>
<dbReference type="HGNC" id="HGNC:1573">
    <property type="gene designation" value="KRIT1"/>
</dbReference>
<organism evidence="1 2">
    <name type="scientific">Homo sapiens</name>
    <name type="common">Human</name>
    <dbReference type="NCBI Taxonomy" id="9606"/>
    <lineage>
        <taxon>Eukaryota</taxon>
        <taxon>Metazoa</taxon>
        <taxon>Chordata</taxon>
        <taxon>Craniata</taxon>
        <taxon>Vertebrata</taxon>
        <taxon>Euteleostomi</taxon>
        <taxon>Mammalia</taxon>
        <taxon>Eutheria</taxon>
        <taxon>Euarchontoglires</taxon>
        <taxon>Primates</taxon>
        <taxon>Haplorrhini</taxon>
        <taxon>Catarrhini</taxon>
        <taxon>Hominidae</taxon>
        <taxon>Homo</taxon>
    </lineage>
</organism>
<keyword evidence="2" id="KW-1185">Reference proteome</keyword>
<gene>
    <name evidence="1" type="primary">KRIT1</name>
</gene>
<evidence type="ECO:0000313" key="1">
    <source>
        <dbReference type="Ensembl" id="ENSP00000404790"/>
    </source>
</evidence>
<dbReference type="ExpressionAtlas" id="C9JD43">
    <property type="expression patterns" value="baseline and differential"/>
</dbReference>
<sequence length="11" mass="1252">MGNPENIEDAY</sequence>
<dbReference type="OpenTargets" id="ENSG00000001631"/>
<protein>
    <submittedName>
        <fullName evidence="1">Krev interaction trapped protein 1</fullName>
    </submittedName>
</protein>
<dbReference type="HOGENOM" id="CLU_3437601_0_0_1"/>
<feature type="non-terminal residue" evidence="1">
    <location>
        <position position="11"/>
    </location>
</feature>
<dbReference type="Ensembl" id="ENST00000425073">
    <property type="protein sequence ID" value="ENSP00000404790"/>
    <property type="gene ID" value="ENSG00000001631"/>
</dbReference>
<dbReference type="OrthoDB" id="194358at2759"/>
<dbReference type="EMBL" id="AC000120">
    <property type="status" value="NOT_ANNOTATED_CDS"/>
    <property type="molecule type" value="Genomic_DNA"/>
</dbReference>